<evidence type="ECO:0000313" key="3">
    <source>
        <dbReference type="Proteomes" id="UP000694385"/>
    </source>
</evidence>
<dbReference type="GO" id="GO:0043410">
    <property type="term" value="P:positive regulation of MAPK cascade"/>
    <property type="evidence" value="ECO:0007669"/>
    <property type="project" value="Ensembl"/>
</dbReference>
<feature type="compositionally biased region" description="Polar residues" evidence="1">
    <location>
        <begin position="687"/>
        <end position="701"/>
    </location>
</feature>
<feature type="region of interest" description="Disordered" evidence="1">
    <location>
        <begin position="249"/>
        <end position="426"/>
    </location>
</feature>
<feature type="compositionally biased region" description="Basic and acidic residues" evidence="1">
    <location>
        <begin position="596"/>
        <end position="610"/>
    </location>
</feature>
<evidence type="ECO:0000256" key="1">
    <source>
        <dbReference type="SAM" id="MobiDB-lite"/>
    </source>
</evidence>
<feature type="compositionally biased region" description="Low complexity" evidence="1">
    <location>
        <begin position="754"/>
        <end position="766"/>
    </location>
</feature>
<feature type="compositionally biased region" description="Gly residues" evidence="1">
    <location>
        <begin position="517"/>
        <end position="537"/>
    </location>
</feature>
<feature type="compositionally biased region" description="Pro residues" evidence="1">
    <location>
        <begin position="337"/>
        <end position="355"/>
    </location>
</feature>
<dbReference type="GO" id="GO:0048471">
    <property type="term" value="C:perinuclear region of cytoplasm"/>
    <property type="evidence" value="ECO:0007669"/>
    <property type="project" value="Ensembl"/>
</dbReference>
<reference evidence="2" key="2">
    <citation type="submission" date="2025-09" db="UniProtKB">
        <authorList>
            <consortium name="Ensembl"/>
        </authorList>
    </citation>
    <scope>IDENTIFICATION</scope>
</reference>
<feature type="region of interest" description="Disordered" evidence="1">
    <location>
        <begin position="834"/>
        <end position="1046"/>
    </location>
</feature>
<feature type="compositionally biased region" description="Basic and acidic residues" evidence="1">
    <location>
        <begin position="302"/>
        <end position="315"/>
    </location>
</feature>
<dbReference type="OMA" id="DERGCRQ"/>
<dbReference type="GO" id="GO:1900748">
    <property type="term" value="P:positive regulation of vascular endothelial growth factor signaling pathway"/>
    <property type="evidence" value="ECO:0007669"/>
    <property type="project" value="Ensembl"/>
</dbReference>
<dbReference type="Ensembl" id="ENSJJAT00000009810.1">
    <property type="protein sequence ID" value="ENSJJAP00000004216.1"/>
    <property type="gene ID" value="ENSJJAG00000008684.1"/>
</dbReference>
<dbReference type="PANTHER" id="PTHR34757:SF1">
    <property type="entry name" value="JUNCTIONAL CADHERIN 5-ASSOCIATED PROTEIN"/>
    <property type="match status" value="1"/>
</dbReference>
<feature type="region of interest" description="Disordered" evidence="1">
    <location>
        <begin position="1"/>
        <end position="88"/>
    </location>
</feature>
<feature type="compositionally biased region" description="Polar residues" evidence="1">
    <location>
        <begin position="1093"/>
        <end position="1105"/>
    </location>
</feature>
<reference evidence="2" key="1">
    <citation type="submission" date="2025-08" db="UniProtKB">
        <authorList>
            <consortium name="Ensembl"/>
        </authorList>
    </citation>
    <scope>IDENTIFICATION</scope>
</reference>
<sequence>MYSVDDLLISHGYKPSRDHAAPRKGSSKECRPARTRTRAGADQGLLNGYEDGSAVCARNRTSLGTGHLSDSESRRSAPRGQGASASRTPEAGFYNQAALAWSSQPQVGSNHTYWGRGGQEGSDALGPRGREGLQVRGMAQAHSLPAHVREGPWEVAGRTEHVTKKAVWEDELRTPGPNVGLESWKHPRQLGRQMSDGDGEKLFQDLHLFVQGERALTAQNKKKSRSLPRVLSPEGLSCTEIPLPLHDGHFPEITKMSPYPPGCEPGRNPERGGSSGPFPQPKFGKPLKPPSYASHHQQARAAEGHFQEHRQHLDPRGSFPTRTDDPRHEPGASEPGLEPPVYVPPPSYRSPPQHIPNPYLEEPTPRLGSGGHSPQQQQQLPEKVMPGCPLPSGSLAAGSHYGASPGSSPRGLPAHPHPTPAYEGSVEYIPFDDPRIRHIRLAQPPGFCEEAKSDDRPCNSGLRTALEPAPGRRQCDGALLPPRDPAGPSGSERGPAFANASPRWLRRHVPGDRDSGGFPGQPGEGVGRGPRADGGAGASSPHSWAESTCTAHTKLRKFETGIQTKKSSKKKASETIFCLVSIPVKSEPHLPATDRNNNDLKARADRRPGLEDSAALPEQSLLSASCTDLELQALTGSLATGREFPRQDLGEPGDNEQTHDLRFVNLTKHRVLQSSGSWPGHQHRDQQTQTSFPEDSRSSQFLLAPEPGGVSNAAPIPKCLDLSTPKAQPHVVLASGDQKQKPSGPNLRGQTSLSPSSNSAFSWTSSATHQASAPKGDPGQPCVDIHRQGPKPEVVKGEPTAGPCNSKPLFGQFLLKPVSRRPWDLISQLESFNKELQEEEDHRSSSSEESEAEQQENCAHPTPRTQQRPRPRVLELGDPGFQASENCTEEPQPHHPRAHGPLPSEDHRVASFQQVDRSPMAEQQERQVVNGAFEPAVSPGPMNRMVAATKATAPSYLAEQRGSRELSQGSDASGAVQPSRGAPPEVDGREERSPVAPLSLANKNRGLSAPDLRSLGLAKGQEQSACKLEESSGAGSASEIAPSESLQERAVRILGIEVAVESLLPGARRAGQSPSPEPRVSACSPQPPREDSLPSSAPSGGTMVTTDAFYGRRKCGWTESPLFVGERAPPVPPHSDVDGVPSSQATTPEPELRAKPPFRATLVHFIERTSSVAGSEKRLRSPSKVIESLQEKLTSPPRRADPDRLMRMKEVSSVSRMRCLSFRSADSVEEAQAWQSGGLTSLNTGDQAWRTSVSKADVSREESRHFTAQREKQDQDFWSPGEELGIHVASHDHTKVAVIGIANPPTRKEKVEPLNCFIKILHSGLERWLRS</sequence>
<organism evidence="2 3">
    <name type="scientific">Jaculus jaculus</name>
    <name type="common">Lesser Egyptian jerboa</name>
    <dbReference type="NCBI Taxonomy" id="51337"/>
    <lineage>
        <taxon>Eukaryota</taxon>
        <taxon>Metazoa</taxon>
        <taxon>Chordata</taxon>
        <taxon>Craniata</taxon>
        <taxon>Vertebrata</taxon>
        <taxon>Euteleostomi</taxon>
        <taxon>Mammalia</taxon>
        <taxon>Eutheria</taxon>
        <taxon>Euarchontoglires</taxon>
        <taxon>Glires</taxon>
        <taxon>Rodentia</taxon>
        <taxon>Myomorpha</taxon>
        <taxon>Dipodoidea</taxon>
        <taxon>Dipodidae</taxon>
        <taxon>Dipodinae</taxon>
        <taxon>Jaculus</taxon>
    </lineage>
</organism>
<feature type="compositionally biased region" description="Polar residues" evidence="1">
    <location>
        <begin position="540"/>
        <end position="551"/>
    </location>
</feature>
<dbReference type="GO" id="GO:0005912">
    <property type="term" value="C:adherens junction"/>
    <property type="evidence" value="ECO:0007669"/>
    <property type="project" value="Ensembl"/>
</dbReference>
<name>A0A8C5NW93_JACJA</name>
<feature type="compositionally biased region" description="Low complexity" evidence="1">
    <location>
        <begin position="1031"/>
        <end position="1045"/>
    </location>
</feature>
<dbReference type="GO" id="GO:1903672">
    <property type="term" value="P:positive regulation of sprouting angiogenesis"/>
    <property type="evidence" value="ECO:0007669"/>
    <property type="project" value="Ensembl"/>
</dbReference>
<protein>
    <submittedName>
        <fullName evidence="2">Junctional cadherin 5 associated</fullName>
    </submittedName>
</protein>
<feature type="region of interest" description="Disordered" evidence="1">
    <location>
        <begin position="640"/>
        <end position="660"/>
    </location>
</feature>
<accession>A0A8C5NW93</accession>
<dbReference type="InterPro" id="IPR028221">
    <property type="entry name" value="JCAD"/>
</dbReference>
<dbReference type="GO" id="GO:1903589">
    <property type="term" value="P:positive regulation of blood vessel endothelial cell proliferation involved in sprouting angiogenesis"/>
    <property type="evidence" value="ECO:0007669"/>
    <property type="project" value="Ensembl"/>
</dbReference>
<feature type="compositionally biased region" description="Basic and acidic residues" evidence="1">
    <location>
        <begin position="834"/>
        <end position="846"/>
    </location>
</feature>
<dbReference type="GeneTree" id="ENSGT00390000015348"/>
<evidence type="ECO:0000313" key="2">
    <source>
        <dbReference type="Ensembl" id="ENSJJAP00000004216.1"/>
    </source>
</evidence>
<gene>
    <name evidence="2" type="primary">Jcad</name>
</gene>
<feature type="region of interest" description="Disordered" evidence="1">
    <location>
        <begin position="672"/>
        <end position="810"/>
    </location>
</feature>
<feature type="region of interest" description="Disordered" evidence="1">
    <location>
        <begin position="447"/>
        <end position="572"/>
    </location>
</feature>
<feature type="region of interest" description="Disordered" evidence="1">
    <location>
        <begin position="587"/>
        <end position="616"/>
    </location>
</feature>
<dbReference type="Pfam" id="PF15351">
    <property type="entry name" value="JCAD"/>
    <property type="match status" value="1"/>
</dbReference>
<feature type="compositionally biased region" description="Basic and acidic residues" evidence="1">
    <location>
        <begin position="322"/>
        <end position="331"/>
    </location>
</feature>
<feature type="region of interest" description="Disordered" evidence="1">
    <location>
        <begin position="1067"/>
        <end position="1105"/>
    </location>
</feature>
<dbReference type="Proteomes" id="UP000694385">
    <property type="component" value="Unassembled WGS sequence"/>
</dbReference>
<proteinExistence type="predicted"/>
<dbReference type="PANTHER" id="PTHR34757">
    <property type="entry name" value="JUNCTIONAL PROTEIN ASSOCIATED WITH CORONARY ARTERY DISEASE"/>
    <property type="match status" value="1"/>
</dbReference>
<feature type="compositionally biased region" description="Basic and acidic residues" evidence="1">
    <location>
        <begin position="15"/>
        <end position="32"/>
    </location>
</feature>
<keyword evidence="3" id="KW-1185">Reference proteome</keyword>
<dbReference type="GO" id="GO:0032587">
    <property type="term" value="C:ruffle membrane"/>
    <property type="evidence" value="ECO:0007669"/>
    <property type="project" value="Ensembl"/>
</dbReference>
<feature type="region of interest" description="Disordered" evidence="1">
    <location>
        <begin position="1125"/>
        <end position="1153"/>
    </location>
</feature>
<dbReference type="GO" id="GO:0090050">
    <property type="term" value="P:positive regulation of cell migration involved in sprouting angiogenesis"/>
    <property type="evidence" value="ECO:0007669"/>
    <property type="project" value="Ensembl"/>
</dbReference>